<sequence length="466" mass="48501">MTDLSFSTALCAALGLALTGCAAPPPARIEASAAPQWHASQPHDGELGSLQAWWSQFDDPLLAHLVTAAQAASPTLATATANIADARAARVTGGAVLLPALDAGASASRSRAQAGAPLASQTSASVQASWELDLFGALRAGANAAQARVEAREADWHEARVSVAAEVASGYADLRACERQAQQLDADARSRELVADVSDAAARVGVRSTASADLARASAADGYMALLQQQAQCALLVKSLVALTAEEEMALRRQLTAQTARLPRPREFAVAGVPAALLAQRPDVRAAEREVVAASAEVKQAAARRWPRVTLAGMLGATRTTSLGLANDGGVWTLGPVTVTLPLFDAGVRRANTDAARARHVAALKTFEARLRTAIQEVESALVTLQSAAQRGGSAQSAVDSHERAYHATAASHAAGAASLFELEDARRGLLLAQTTRNALERERLAAWISLYRAAGGGWRPNTPVH</sequence>
<evidence type="ECO:0000313" key="4">
    <source>
        <dbReference type="Proteomes" id="UP001606301"/>
    </source>
</evidence>
<comment type="caution">
    <text evidence="3">The sequence shown here is derived from an EMBL/GenBank/DDBJ whole genome shotgun (WGS) entry which is preliminary data.</text>
</comment>
<dbReference type="Gene3D" id="2.20.200.10">
    <property type="entry name" value="Outer membrane efflux proteins (OEP)"/>
    <property type="match status" value="1"/>
</dbReference>
<reference evidence="3 4" key="1">
    <citation type="submission" date="2024-08" db="EMBL/GenBank/DDBJ databases">
        <authorList>
            <person name="Lu H."/>
        </authorList>
    </citation>
    <scope>NUCLEOTIDE SEQUENCE [LARGE SCALE GENOMIC DNA]</scope>
    <source>
        <strain evidence="3 4">LKC17W</strain>
    </source>
</reference>
<accession>A0ABW7FI87</accession>
<dbReference type="Proteomes" id="UP001606301">
    <property type="component" value="Unassembled WGS sequence"/>
</dbReference>
<dbReference type="RefSeq" id="WP_394397355.1">
    <property type="nucleotide sequence ID" value="NZ_JBIGHW010000004.1"/>
</dbReference>
<dbReference type="EMBL" id="JBIGHW010000004">
    <property type="protein sequence ID" value="MFG6441041.1"/>
    <property type="molecule type" value="Genomic_DNA"/>
</dbReference>
<dbReference type="InterPro" id="IPR010131">
    <property type="entry name" value="MdtP/NodT-like"/>
</dbReference>
<feature type="signal peptide" evidence="2">
    <location>
        <begin position="1"/>
        <end position="22"/>
    </location>
</feature>
<comment type="similarity">
    <text evidence="1 2">Belongs to the outer membrane factor (OMF) (TC 1.B.17) family.</text>
</comment>
<evidence type="ECO:0000256" key="1">
    <source>
        <dbReference type="ARBA" id="ARBA00007613"/>
    </source>
</evidence>
<gene>
    <name evidence="3" type="ORF">ACG0Z3_10160</name>
</gene>
<dbReference type="Pfam" id="PF02321">
    <property type="entry name" value="OEP"/>
    <property type="match status" value="2"/>
</dbReference>
<comment type="subcellular location">
    <subcellularLocation>
        <location evidence="2">Cell membrane</location>
        <topology evidence="2">Lipid-anchor</topology>
    </subcellularLocation>
</comment>
<keyword evidence="2" id="KW-0472">Membrane</keyword>
<dbReference type="NCBIfam" id="TIGR01845">
    <property type="entry name" value="outer_NodT"/>
    <property type="match status" value="1"/>
</dbReference>
<keyword evidence="2" id="KW-0812">Transmembrane</keyword>
<keyword evidence="2" id="KW-0564">Palmitate</keyword>
<keyword evidence="2" id="KW-1134">Transmembrane beta strand</keyword>
<keyword evidence="2" id="KW-0732">Signal</keyword>
<keyword evidence="2" id="KW-0449">Lipoprotein</keyword>
<organism evidence="3 4">
    <name type="scientific">Pelomonas margarita</name>
    <dbReference type="NCBI Taxonomy" id="3299031"/>
    <lineage>
        <taxon>Bacteria</taxon>
        <taxon>Pseudomonadati</taxon>
        <taxon>Pseudomonadota</taxon>
        <taxon>Betaproteobacteria</taxon>
        <taxon>Burkholderiales</taxon>
        <taxon>Sphaerotilaceae</taxon>
        <taxon>Roseateles</taxon>
    </lineage>
</organism>
<evidence type="ECO:0000256" key="2">
    <source>
        <dbReference type="RuleBase" id="RU362097"/>
    </source>
</evidence>
<proteinExistence type="inferred from homology"/>
<dbReference type="InterPro" id="IPR003423">
    <property type="entry name" value="OMP_efflux"/>
</dbReference>
<evidence type="ECO:0000313" key="3">
    <source>
        <dbReference type="EMBL" id="MFG6441041.1"/>
    </source>
</evidence>
<dbReference type="PANTHER" id="PTHR30203">
    <property type="entry name" value="OUTER MEMBRANE CATION EFFLUX PROTEIN"/>
    <property type="match status" value="1"/>
</dbReference>
<dbReference type="SUPFAM" id="SSF56954">
    <property type="entry name" value="Outer membrane efflux proteins (OEP)"/>
    <property type="match status" value="1"/>
</dbReference>
<dbReference type="PANTHER" id="PTHR30203:SF29">
    <property type="entry name" value="PROTEIN CYAE"/>
    <property type="match status" value="1"/>
</dbReference>
<dbReference type="Gene3D" id="1.20.1600.10">
    <property type="entry name" value="Outer membrane efflux proteins (OEP)"/>
    <property type="match status" value="1"/>
</dbReference>
<keyword evidence="4" id="KW-1185">Reference proteome</keyword>
<protein>
    <submittedName>
        <fullName evidence="3">Efflux transporter outer membrane subunit</fullName>
    </submittedName>
</protein>
<name>A0ABW7FI87_9BURK</name>
<feature type="chain" id="PRO_5045006182" evidence="2">
    <location>
        <begin position="23"/>
        <end position="466"/>
    </location>
</feature>